<dbReference type="OrthoDB" id="682663at2759"/>
<sequence>MEPLTNTQSHFNLSFSFDSSCRDVEMTTFESMGYTSLKDLMTLSPPFSVSPTGSWKDSWREIPIKDPLLQHAAWAYLQPMAEARVGDVGRAFFLKRLTKSCRGLLGCIAGVFLVLIGGWFRERSTPDCAGDRFDIDRDLPANK</sequence>
<keyword evidence="1" id="KW-0812">Transmembrane</keyword>
<evidence type="ECO:0000313" key="2">
    <source>
        <dbReference type="EMBL" id="KZV30376.1"/>
    </source>
</evidence>
<organism evidence="2 3">
    <name type="scientific">Dorcoceras hygrometricum</name>
    <dbReference type="NCBI Taxonomy" id="472368"/>
    <lineage>
        <taxon>Eukaryota</taxon>
        <taxon>Viridiplantae</taxon>
        <taxon>Streptophyta</taxon>
        <taxon>Embryophyta</taxon>
        <taxon>Tracheophyta</taxon>
        <taxon>Spermatophyta</taxon>
        <taxon>Magnoliopsida</taxon>
        <taxon>eudicotyledons</taxon>
        <taxon>Gunneridae</taxon>
        <taxon>Pentapetalae</taxon>
        <taxon>asterids</taxon>
        <taxon>lamiids</taxon>
        <taxon>Lamiales</taxon>
        <taxon>Gesneriaceae</taxon>
        <taxon>Didymocarpoideae</taxon>
        <taxon>Trichosporeae</taxon>
        <taxon>Loxocarpinae</taxon>
        <taxon>Dorcoceras</taxon>
    </lineage>
</organism>
<dbReference type="PANTHER" id="PTHR34569:SF21">
    <property type="match status" value="1"/>
</dbReference>
<evidence type="ECO:0000256" key="1">
    <source>
        <dbReference type="SAM" id="Phobius"/>
    </source>
</evidence>
<protein>
    <submittedName>
        <fullName evidence="2">Uncharacterized protein</fullName>
    </submittedName>
</protein>
<accession>A0A2Z7B8L0</accession>
<keyword evidence="1" id="KW-1133">Transmembrane helix</keyword>
<keyword evidence="1" id="KW-0472">Membrane</keyword>
<dbReference type="Proteomes" id="UP000250235">
    <property type="component" value="Unassembled WGS sequence"/>
</dbReference>
<dbReference type="EMBL" id="KV008298">
    <property type="protein sequence ID" value="KZV30376.1"/>
    <property type="molecule type" value="Genomic_DNA"/>
</dbReference>
<proteinExistence type="predicted"/>
<dbReference type="PANTHER" id="PTHR34569">
    <property type="entry name" value="EXPRESSED PROTEIN"/>
    <property type="match status" value="1"/>
</dbReference>
<dbReference type="AlphaFoldDB" id="A0A2Z7B8L0"/>
<gene>
    <name evidence="2" type="ORF">F511_36218</name>
</gene>
<keyword evidence="3" id="KW-1185">Reference proteome</keyword>
<feature type="transmembrane region" description="Helical" evidence="1">
    <location>
        <begin position="103"/>
        <end position="120"/>
    </location>
</feature>
<name>A0A2Z7B8L0_9LAMI</name>
<evidence type="ECO:0000313" key="3">
    <source>
        <dbReference type="Proteomes" id="UP000250235"/>
    </source>
</evidence>
<reference evidence="2 3" key="1">
    <citation type="journal article" date="2015" name="Proc. Natl. Acad. Sci. U.S.A.">
        <title>The resurrection genome of Boea hygrometrica: A blueprint for survival of dehydration.</title>
        <authorList>
            <person name="Xiao L."/>
            <person name="Yang G."/>
            <person name="Zhang L."/>
            <person name="Yang X."/>
            <person name="Zhao S."/>
            <person name="Ji Z."/>
            <person name="Zhou Q."/>
            <person name="Hu M."/>
            <person name="Wang Y."/>
            <person name="Chen M."/>
            <person name="Xu Y."/>
            <person name="Jin H."/>
            <person name="Xiao X."/>
            <person name="Hu G."/>
            <person name="Bao F."/>
            <person name="Hu Y."/>
            <person name="Wan P."/>
            <person name="Li L."/>
            <person name="Deng X."/>
            <person name="Kuang T."/>
            <person name="Xiang C."/>
            <person name="Zhu J.K."/>
            <person name="Oliver M.J."/>
            <person name="He Y."/>
        </authorList>
    </citation>
    <scope>NUCLEOTIDE SEQUENCE [LARGE SCALE GENOMIC DNA]</scope>
    <source>
        <strain evidence="3">cv. XS01</strain>
    </source>
</reference>